<reference evidence="4" key="2">
    <citation type="journal article" date="2021" name="Genome Biol. Evol.">
        <title>Developing a high-quality reference genome for a parasitic bivalve with doubly uniparental inheritance (Bivalvia: Unionida).</title>
        <authorList>
            <person name="Smith C.H."/>
        </authorList>
    </citation>
    <scope>NUCLEOTIDE SEQUENCE</scope>
    <source>
        <strain evidence="4">CHS0354</strain>
        <tissue evidence="4">Mantle</tissue>
    </source>
</reference>
<keyword evidence="5" id="KW-1185">Reference proteome</keyword>
<dbReference type="Pfam" id="PF12796">
    <property type="entry name" value="Ank_2"/>
    <property type="match status" value="2"/>
</dbReference>
<proteinExistence type="predicted"/>
<dbReference type="Pfam" id="PF13857">
    <property type="entry name" value="Ank_5"/>
    <property type="match status" value="1"/>
</dbReference>
<feature type="repeat" description="ANK" evidence="3">
    <location>
        <begin position="219"/>
        <end position="251"/>
    </location>
</feature>
<evidence type="ECO:0000256" key="1">
    <source>
        <dbReference type="ARBA" id="ARBA00022737"/>
    </source>
</evidence>
<protein>
    <submittedName>
        <fullName evidence="4">Uncharacterized protein</fullName>
    </submittedName>
</protein>
<feature type="repeat" description="ANK" evidence="3">
    <location>
        <begin position="418"/>
        <end position="441"/>
    </location>
</feature>
<accession>A0AAE0S6Z2</accession>
<dbReference type="PANTHER" id="PTHR24171">
    <property type="entry name" value="ANKYRIN REPEAT DOMAIN-CONTAINING PROTEIN 39-RELATED"/>
    <property type="match status" value="1"/>
</dbReference>
<dbReference type="SMART" id="SM00248">
    <property type="entry name" value="ANK"/>
    <property type="match status" value="9"/>
</dbReference>
<dbReference type="Gene3D" id="1.25.40.20">
    <property type="entry name" value="Ankyrin repeat-containing domain"/>
    <property type="match status" value="3"/>
</dbReference>
<evidence type="ECO:0000313" key="5">
    <source>
        <dbReference type="Proteomes" id="UP001195483"/>
    </source>
</evidence>
<dbReference type="PROSITE" id="PS50088">
    <property type="entry name" value="ANK_REPEAT"/>
    <property type="match status" value="6"/>
</dbReference>
<dbReference type="PROSITE" id="PS50297">
    <property type="entry name" value="ANK_REP_REGION"/>
    <property type="match status" value="6"/>
</dbReference>
<dbReference type="Proteomes" id="UP001195483">
    <property type="component" value="Unassembled WGS sequence"/>
</dbReference>
<dbReference type="AlphaFoldDB" id="A0AAE0S6Z2"/>
<dbReference type="InterPro" id="IPR036770">
    <property type="entry name" value="Ankyrin_rpt-contain_sf"/>
</dbReference>
<name>A0AAE0S6Z2_9BIVA</name>
<dbReference type="EMBL" id="JAEAOA010001047">
    <property type="protein sequence ID" value="KAK3586428.1"/>
    <property type="molecule type" value="Genomic_DNA"/>
</dbReference>
<dbReference type="SUPFAM" id="SSF48403">
    <property type="entry name" value="Ankyrin repeat"/>
    <property type="match status" value="1"/>
</dbReference>
<gene>
    <name evidence="4" type="ORF">CHS0354_017071</name>
</gene>
<reference evidence="4" key="3">
    <citation type="submission" date="2023-05" db="EMBL/GenBank/DDBJ databases">
        <authorList>
            <person name="Smith C.H."/>
        </authorList>
    </citation>
    <scope>NUCLEOTIDE SEQUENCE</scope>
    <source>
        <strain evidence="4">CHS0354</strain>
        <tissue evidence="4">Mantle</tissue>
    </source>
</reference>
<feature type="repeat" description="ANK" evidence="3">
    <location>
        <begin position="385"/>
        <end position="417"/>
    </location>
</feature>
<feature type="repeat" description="ANK" evidence="3">
    <location>
        <begin position="286"/>
        <end position="318"/>
    </location>
</feature>
<sequence length="608" mass="69229">MMRNYPLIVLKECKFEFILEYICVSERASDELKYRVEPGLYSYLADRFIQHATDHYGWLGHDILKDKAFIASFVERVKERGKIDEIFGFSRPLFAQIVYSGEATFENISIFSYALCCHPYSKYTESENVINMHFAEHILHLGILDKVVNKEFIASQKTIAFLFGLRSRKLPIVKQIIESGTVIDSNCLCMAVYQDYMDIVRNFIEKRNVDINGIAEMMNGSTALGIAAKTGNMDMVIYLIKHGASINVTDSNEVYPLRRAIMNFHENIVKTLINHGADIFIKMGRLQNMPLHLSAERGLDKIVKVLLEKGASTTKKNIRGHTPLHRASMNVHRSTKEPSAIQKKERIGSGIRGVTALHYAARQGYVDVAECVIQAGGEVDIKDSFGQTPLYVASNFGHLDVVRLLVSKGANINITENHGFTPLHVAVYRERTDVVKFLAERATIDQLDKYGRTPLHVACKRGYTDITNILLAHNSNWRLGTYTDNTVLHYACRYGHVQIAEEFSKRAKEMLYVKNSKTLVNRKEPFREAVMYRKGNVVKMLKAVEIACPYDLPIETALFQYDLDEQMSDLIKELHNRPPVTSNHPRGTIIRVFPETNKPRKSVRSMIL</sequence>
<evidence type="ECO:0000313" key="4">
    <source>
        <dbReference type="EMBL" id="KAK3586428.1"/>
    </source>
</evidence>
<dbReference type="InterPro" id="IPR002110">
    <property type="entry name" value="Ankyrin_rpt"/>
</dbReference>
<dbReference type="PRINTS" id="PR01415">
    <property type="entry name" value="ANKYRIN"/>
</dbReference>
<keyword evidence="2 3" id="KW-0040">ANK repeat</keyword>
<keyword evidence="1" id="KW-0677">Repeat</keyword>
<reference evidence="4" key="1">
    <citation type="journal article" date="2021" name="Genome Biol. Evol.">
        <title>A High-Quality Reference Genome for a Parasitic Bivalve with Doubly Uniparental Inheritance (Bivalvia: Unionida).</title>
        <authorList>
            <person name="Smith C.H."/>
        </authorList>
    </citation>
    <scope>NUCLEOTIDE SEQUENCE</scope>
    <source>
        <strain evidence="4">CHS0354</strain>
    </source>
</reference>
<feature type="repeat" description="ANK" evidence="3">
    <location>
        <begin position="352"/>
        <end position="384"/>
    </location>
</feature>
<dbReference type="Pfam" id="PF00023">
    <property type="entry name" value="Ank"/>
    <property type="match status" value="2"/>
</dbReference>
<evidence type="ECO:0000256" key="3">
    <source>
        <dbReference type="PROSITE-ProRule" id="PRU00023"/>
    </source>
</evidence>
<comment type="caution">
    <text evidence="4">The sequence shown here is derived from an EMBL/GenBank/DDBJ whole genome shotgun (WGS) entry which is preliminary data.</text>
</comment>
<organism evidence="4 5">
    <name type="scientific">Potamilus streckersoni</name>
    <dbReference type="NCBI Taxonomy" id="2493646"/>
    <lineage>
        <taxon>Eukaryota</taxon>
        <taxon>Metazoa</taxon>
        <taxon>Spiralia</taxon>
        <taxon>Lophotrochozoa</taxon>
        <taxon>Mollusca</taxon>
        <taxon>Bivalvia</taxon>
        <taxon>Autobranchia</taxon>
        <taxon>Heteroconchia</taxon>
        <taxon>Palaeoheterodonta</taxon>
        <taxon>Unionida</taxon>
        <taxon>Unionoidea</taxon>
        <taxon>Unionidae</taxon>
        <taxon>Ambleminae</taxon>
        <taxon>Lampsilini</taxon>
        <taxon>Potamilus</taxon>
    </lineage>
</organism>
<evidence type="ECO:0000256" key="2">
    <source>
        <dbReference type="ARBA" id="ARBA00023043"/>
    </source>
</evidence>
<feature type="repeat" description="ANK" evidence="3">
    <location>
        <begin position="450"/>
        <end position="476"/>
    </location>
</feature>